<organism evidence="1 2">
    <name type="scientific">Candidatus Methanoperedens nitratireducens</name>
    <dbReference type="NCBI Taxonomy" id="1392998"/>
    <lineage>
        <taxon>Archaea</taxon>
        <taxon>Methanobacteriati</taxon>
        <taxon>Methanobacteriota</taxon>
        <taxon>Stenosarchaea group</taxon>
        <taxon>Methanomicrobia</taxon>
        <taxon>Methanosarcinales</taxon>
        <taxon>ANME-2 cluster</taxon>
        <taxon>Candidatus Methanoperedentaceae</taxon>
        <taxon>Candidatus Methanoperedens</taxon>
    </lineage>
</organism>
<protein>
    <submittedName>
        <fullName evidence="1">Uncharacterized protein</fullName>
    </submittedName>
</protein>
<reference evidence="1 2" key="1">
    <citation type="journal article" date="2013" name="Nature">
        <title>Anaerobic oxidation of methane coupled to nitrate reduction in a novel archaeal lineage.</title>
        <authorList>
            <person name="Haroon M.F."/>
            <person name="Hu S."/>
            <person name="Shi Y."/>
            <person name="Imelfort M."/>
            <person name="Keller J."/>
            <person name="Hugenholtz P."/>
            <person name="Yuan Z."/>
            <person name="Tyson G.W."/>
        </authorList>
    </citation>
    <scope>NUCLEOTIDE SEQUENCE [LARGE SCALE GENOMIC DNA]</scope>
    <source>
        <strain evidence="1 2">ANME-2d</strain>
    </source>
</reference>
<proteinExistence type="predicted"/>
<evidence type="ECO:0000313" key="1">
    <source>
        <dbReference type="EMBL" id="KCZ72987.1"/>
    </source>
</evidence>
<dbReference type="Gene3D" id="3.90.20.10">
    <property type="match status" value="1"/>
</dbReference>
<comment type="caution">
    <text evidence="1">The sequence shown here is derived from an EMBL/GenBank/DDBJ whole genome shotgun (WGS) entry which is preliminary data.</text>
</comment>
<keyword evidence="2" id="KW-1185">Reference proteome</keyword>
<sequence>MTTEKVPGWIKQVLMPELNEMKGELKAIHTRIDSVEVQIGSLRNEMNSKFEGMNYRFEKVDERIDSLRTEITVKFDSLEKRIPVIEKITALELKIADIEKRLASAQA</sequence>
<dbReference type="Proteomes" id="UP000027153">
    <property type="component" value="Unassembled WGS sequence"/>
</dbReference>
<dbReference type="EMBL" id="JMIY01000001">
    <property type="protein sequence ID" value="KCZ72987.1"/>
    <property type="molecule type" value="Genomic_DNA"/>
</dbReference>
<accession>A0A062V6S0</accession>
<evidence type="ECO:0000313" key="2">
    <source>
        <dbReference type="Proteomes" id="UP000027153"/>
    </source>
</evidence>
<name>A0A062V6S0_9EURY</name>
<dbReference type="AlphaFoldDB" id="A0A062V6S0"/>
<dbReference type="RefSeq" id="WP_048088201.1">
    <property type="nucleotide sequence ID" value="NZ_JMIY01000001.1"/>
</dbReference>
<gene>
    <name evidence="1" type="ORF">ANME2D_00046</name>
</gene>